<name>A0A0F7SGT4_PHARH</name>
<protein>
    <submittedName>
        <fullName evidence="2">Uncharacterized protein</fullName>
    </submittedName>
</protein>
<feature type="compositionally biased region" description="Gly residues" evidence="1">
    <location>
        <begin position="159"/>
        <end position="173"/>
    </location>
</feature>
<dbReference type="AlphaFoldDB" id="A0A0F7SGT4"/>
<accession>A0A0F7SGT4</accession>
<feature type="compositionally biased region" description="Gly residues" evidence="1">
    <location>
        <begin position="33"/>
        <end position="45"/>
    </location>
</feature>
<sequence length="173" mass="17321">MDFVKNLAGKGNKDNDDDSDRTSKNNVTNPGPQRGGDSMGMGGDTIGQDAGQDEGMGMGQSGMGQSGMGQSGMGQSGMGQSGMGQSGMDSDLSGGGYSGQSMSSSGGYTDQGNMTSSSGRQTMGGNQGKDYQSDLMGSDSQSVDPFFGRTGDNQAADNSGGGRQFGSQTGSGY</sequence>
<proteinExistence type="predicted"/>
<evidence type="ECO:0000256" key="1">
    <source>
        <dbReference type="SAM" id="MobiDB-lite"/>
    </source>
</evidence>
<feature type="compositionally biased region" description="Polar residues" evidence="1">
    <location>
        <begin position="108"/>
        <end position="124"/>
    </location>
</feature>
<feature type="compositionally biased region" description="Low complexity" evidence="1">
    <location>
        <begin position="1"/>
        <end position="10"/>
    </location>
</feature>
<feature type="compositionally biased region" description="Gly residues" evidence="1">
    <location>
        <begin position="54"/>
        <end position="85"/>
    </location>
</feature>
<evidence type="ECO:0000313" key="2">
    <source>
        <dbReference type="EMBL" id="CDZ98141.1"/>
    </source>
</evidence>
<organism evidence="2">
    <name type="scientific">Phaffia rhodozyma</name>
    <name type="common">Yeast</name>
    <name type="synonym">Xanthophyllomyces dendrorhous</name>
    <dbReference type="NCBI Taxonomy" id="264483"/>
    <lineage>
        <taxon>Eukaryota</taxon>
        <taxon>Fungi</taxon>
        <taxon>Dikarya</taxon>
        <taxon>Basidiomycota</taxon>
        <taxon>Agaricomycotina</taxon>
        <taxon>Tremellomycetes</taxon>
        <taxon>Cystofilobasidiales</taxon>
        <taxon>Mrakiaceae</taxon>
        <taxon>Phaffia</taxon>
    </lineage>
</organism>
<feature type="region of interest" description="Disordered" evidence="1">
    <location>
        <begin position="1"/>
        <end position="173"/>
    </location>
</feature>
<reference evidence="2" key="1">
    <citation type="submission" date="2014-08" db="EMBL/GenBank/DDBJ databases">
        <authorList>
            <person name="Sharma Rahul"/>
            <person name="Thines Marco"/>
        </authorList>
    </citation>
    <scope>NUCLEOTIDE SEQUENCE</scope>
</reference>
<dbReference type="EMBL" id="LN483326">
    <property type="protein sequence ID" value="CDZ98141.1"/>
    <property type="molecule type" value="Genomic_DNA"/>
</dbReference>